<sequence length="447" mass="49091">MKGRTPDSDLGELLAAAGMKEAVGQLLKRWESGDPLFSPDPTLPSDPGIDAAWPEPQWRFDVPTWLVSVMRRAPEPTSLVQQACACLSLLGKAPFQLDDKLSWVRRLAQKRMSELLLEQPALLHHRLAFEKTCASAIEMAPLAHALAIHTRAGLPSRLDGYSDEQLKCFASHPIVADALTKRVPTYGLLKHPSTPKTLLGRLGVPEKRLAPAMLTSVLQLERLRKAVRPSHKSAFPSRKYAFLPEAVEVFSGTWERGEHRERALHLYAEMRQSTVVDDAFRMQALVKAPRALVEERPTSGGPQKTEVEDIPRRLARLSTALRLSGVLKDHSAQAAAEVMLQAIFALKDDDVAPFLNTSASFCSVEGAAKALAYFESQGITLQTLGERIRASSATPAGSDPHCSWATALRMVETERSMARVIREATEPVHPAAAADVAPARRPRRLSL</sequence>
<dbReference type="AlphaFoldDB" id="A2SMJ3"/>
<keyword evidence="1" id="KW-0614">Plasmid</keyword>
<name>A2SMJ3_METPP</name>
<dbReference type="EMBL" id="CP000556">
    <property type="protein sequence ID" value="ABM96782.1"/>
    <property type="molecule type" value="Genomic_DNA"/>
</dbReference>
<dbReference type="KEGG" id="mpt:Mpe_B0001"/>
<dbReference type="HOGENOM" id="CLU_612251_0_0_4"/>
<dbReference type="Proteomes" id="UP000000366">
    <property type="component" value="Plasmid RPME01"/>
</dbReference>
<reference evidence="1 2" key="1">
    <citation type="journal article" date="2007" name="J. Bacteriol.">
        <title>Whole-genome analysis of the methyl tert-butyl ether-degrading beta-proteobacterium Methylibium petroleiphilum PM1.</title>
        <authorList>
            <person name="Kane S.R."/>
            <person name="Chakicherla A.Y."/>
            <person name="Chain P.S.G."/>
            <person name="Schmidt R."/>
            <person name="Shin M.W."/>
            <person name="Legler T.C."/>
            <person name="Scow K.M."/>
            <person name="Larimer F.W."/>
            <person name="Lucas S.M."/>
            <person name="Richardson P.M."/>
            <person name="Hristova K.R."/>
        </authorList>
    </citation>
    <scope>NUCLEOTIDE SEQUENCE [LARGE SCALE GENOMIC DNA]</scope>
    <source>
        <strain evidence="2">ATCC BAA-1232 / LMG 22953 / PM1</strain>
        <plasmid evidence="1 2">RPME01</plasmid>
    </source>
</reference>
<protein>
    <submittedName>
        <fullName evidence="1">Uncharacterized protein</fullName>
    </submittedName>
</protein>
<evidence type="ECO:0000313" key="1">
    <source>
        <dbReference type="EMBL" id="ABM96782.1"/>
    </source>
</evidence>
<geneLocation type="plasmid" evidence="1 2">
    <name>RPME01</name>
</geneLocation>
<keyword evidence="2" id="KW-1185">Reference proteome</keyword>
<proteinExistence type="predicted"/>
<evidence type="ECO:0000313" key="2">
    <source>
        <dbReference type="Proteomes" id="UP000000366"/>
    </source>
</evidence>
<organism evidence="1 2">
    <name type="scientific">Methylibium petroleiphilum (strain ATCC BAA-1232 / LMG 22953 / PM1)</name>
    <dbReference type="NCBI Taxonomy" id="420662"/>
    <lineage>
        <taxon>Bacteria</taxon>
        <taxon>Pseudomonadati</taxon>
        <taxon>Pseudomonadota</taxon>
        <taxon>Betaproteobacteria</taxon>
        <taxon>Burkholderiales</taxon>
        <taxon>Sphaerotilaceae</taxon>
        <taxon>Methylibium</taxon>
    </lineage>
</organism>
<accession>A2SMJ3</accession>
<gene>
    <name evidence="1" type="ordered locus">Mpe_B0001</name>
</gene>